<evidence type="ECO:0000313" key="2">
    <source>
        <dbReference type="EMBL" id="SDM64348.1"/>
    </source>
</evidence>
<dbReference type="Proteomes" id="UP000199226">
    <property type="component" value="Unassembled WGS sequence"/>
</dbReference>
<protein>
    <submittedName>
        <fullName evidence="2">Uncharacterized protein</fullName>
    </submittedName>
</protein>
<keyword evidence="3" id="KW-1185">Reference proteome</keyword>
<dbReference type="AlphaFoldDB" id="A0A1G9UWN0"/>
<organism evidence="2 3">
    <name type="scientific">Daejeonella rubra</name>
    <dbReference type="NCBI Taxonomy" id="990371"/>
    <lineage>
        <taxon>Bacteria</taxon>
        <taxon>Pseudomonadati</taxon>
        <taxon>Bacteroidota</taxon>
        <taxon>Sphingobacteriia</taxon>
        <taxon>Sphingobacteriales</taxon>
        <taxon>Sphingobacteriaceae</taxon>
        <taxon>Daejeonella</taxon>
    </lineage>
</organism>
<reference evidence="3" key="1">
    <citation type="submission" date="2016-10" db="EMBL/GenBank/DDBJ databases">
        <authorList>
            <person name="Varghese N."/>
            <person name="Submissions S."/>
        </authorList>
    </citation>
    <scope>NUCLEOTIDE SEQUENCE [LARGE SCALE GENOMIC DNA]</scope>
    <source>
        <strain evidence="3">DSM 24536</strain>
    </source>
</reference>
<accession>A0A1G9UWN0</accession>
<name>A0A1G9UWN0_9SPHI</name>
<evidence type="ECO:0000313" key="3">
    <source>
        <dbReference type="Proteomes" id="UP000199226"/>
    </source>
</evidence>
<sequence>MAIFDLRKRGYRLDFSFTSGYLICAHQNIKINLSEIEIEEIYKFPSIDQPGKQYILCALKTNEGHRGILYDCSDQIFKLFEIVRYEEQSSTSLRTSNRGKYPPSSSGMILSRR</sequence>
<feature type="region of interest" description="Disordered" evidence="1">
    <location>
        <begin position="88"/>
        <end position="113"/>
    </location>
</feature>
<gene>
    <name evidence="2" type="ORF">SAMN05421813_11824</name>
</gene>
<evidence type="ECO:0000256" key="1">
    <source>
        <dbReference type="SAM" id="MobiDB-lite"/>
    </source>
</evidence>
<proteinExistence type="predicted"/>
<dbReference type="STRING" id="990371.SAMN05421813_11824"/>
<dbReference type="EMBL" id="FNHH01000018">
    <property type="protein sequence ID" value="SDM64348.1"/>
    <property type="molecule type" value="Genomic_DNA"/>
</dbReference>